<keyword evidence="7" id="KW-0597">Phosphoprotein</keyword>
<dbReference type="InterPro" id="IPR042358">
    <property type="entry name" value="BFSP1"/>
</dbReference>
<dbReference type="InterPro" id="IPR039008">
    <property type="entry name" value="IF_rod_dom"/>
</dbReference>
<proteinExistence type="predicted"/>
<keyword evidence="8" id="KW-0273">Eye lens protein</keyword>
<accession>A0A6P9D7Y1</accession>
<name>A0A6P9D7Y1_PANGU</name>
<dbReference type="SMART" id="SM01391">
    <property type="entry name" value="Filament"/>
    <property type="match status" value="1"/>
</dbReference>
<keyword evidence="6" id="KW-0963">Cytoplasm</keyword>
<evidence type="ECO:0000313" key="18">
    <source>
        <dbReference type="Proteomes" id="UP001652622"/>
    </source>
</evidence>
<dbReference type="PROSITE" id="PS51842">
    <property type="entry name" value="IF_ROD_2"/>
    <property type="match status" value="1"/>
</dbReference>
<dbReference type="Pfam" id="PF00038">
    <property type="entry name" value="Filament"/>
    <property type="match status" value="1"/>
</dbReference>
<reference evidence="19" key="1">
    <citation type="submission" date="2025-08" db="UniProtKB">
        <authorList>
            <consortium name="RefSeq"/>
        </authorList>
    </citation>
    <scope>IDENTIFICATION</scope>
    <source>
        <tissue evidence="19">Blood</tissue>
    </source>
</reference>
<dbReference type="SUPFAM" id="SSF64593">
    <property type="entry name" value="Intermediate filament protein, coiled coil region"/>
    <property type="match status" value="2"/>
</dbReference>
<feature type="coiled-coil region" evidence="15">
    <location>
        <begin position="262"/>
        <end position="317"/>
    </location>
</feature>
<keyword evidence="11 15" id="KW-0175">Coiled coil</keyword>
<organism evidence="18 19">
    <name type="scientific">Pantherophis guttatus</name>
    <name type="common">Corn snake</name>
    <name type="synonym">Elaphe guttata</name>
    <dbReference type="NCBI Taxonomy" id="94885"/>
    <lineage>
        <taxon>Eukaryota</taxon>
        <taxon>Metazoa</taxon>
        <taxon>Chordata</taxon>
        <taxon>Craniata</taxon>
        <taxon>Vertebrata</taxon>
        <taxon>Euteleostomi</taxon>
        <taxon>Lepidosauria</taxon>
        <taxon>Squamata</taxon>
        <taxon>Bifurcata</taxon>
        <taxon>Unidentata</taxon>
        <taxon>Episquamata</taxon>
        <taxon>Toxicofera</taxon>
        <taxon>Serpentes</taxon>
        <taxon>Colubroidea</taxon>
        <taxon>Colubridae</taxon>
        <taxon>Colubrinae</taxon>
        <taxon>Pantherophis</taxon>
    </lineage>
</organism>
<evidence type="ECO:0000256" key="11">
    <source>
        <dbReference type="ARBA" id="ARBA00023054"/>
    </source>
</evidence>
<dbReference type="InParanoid" id="A0A6P9D7Y1"/>
<dbReference type="PANTHER" id="PTHR14069:SF0">
    <property type="entry name" value="FILENSIN"/>
    <property type="match status" value="1"/>
</dbReference>
<keyword evidence="10" id="KW-0403">Intermediate filament</keyword>
<dbReference type="Gene3D" id="1.20.5.170">
    <property type="match status" value="1"/>
</dbReference>
<feature type="region of interest" description="Disordered" evidence="16">
    <location>
        <begin position="407"/>
        <end position="435"/>
    </location>
</feature>
<evidence type="ECO:0000256" key="7">
    <source>
        <dbReference type="ARBA" id="ARBA00022553"/>
    </source>
</evidence>
<evidence type="ECO:0000313" key="19">
    <source>
        <dbReference type="RefSeq" id="XP_034288306.1"/>
    </source>
</evidence>
<dbReference type="OMA" id="IQTTPRV"/>
<evidence type="ECO:0000256" key="10">
    <source>
        <dbReference type="ARBA" id="ARBA00022754"/>
    </source>
</evidence>
<evidence type="ECO:0000256" key="3">
    <source>
        <dbReference type="ARBA" id="ARBA00004544"/>
    </source>
</evidence>
<evidence type="ECO:0000256" key="14">
    <source>
        <dbReference type="ARBA" id="ARBA00031415"/>
    </source>
</evidence>
<keyword evidence="12" id="KW-0472">Membrane</keyword>
<dbReference type="GeneID" id="117674428"/>
<evidence type="ECO:0000259" key="17">
    <source>
        <dbReference type="PROSITE" id="PS51842"/>
    </source>
</evidence>
<feature type="coiled-coil region" evidence="15">
    <location>
        <begin position="97"/>
        <end position="159"/>
    </location>
</feature>
<protein>
    <recommendedName>
        <fullName evidence="4">Filensin</fullName>
    </recommendedName>
    <alternativeName>
        <fullName evidence="14">Beaded filament structural protein 1</fullName>
    </alternativeName>
</protein>
<dbReference type="CTD" id="631"/>
<feature type="compositionally biased region" description="Basic and acidic residues" evidence="16">
    <location>
        <begin position="407"/>
        <end position="430"/>
    </location>
</feature>
<dbReference type="KEGG" id="pgut:117674428"/>
<evidence type="ECO:0000256" key="5">
    <source>
        <dbReference type="ARBA" id="ARBA00022475"/>
    </source>
</evidence>
<feature type="domain" description="IF rod" evidence="17">
    <location>
        <begin position="38"/>
        <end position="318"/>
    </location>
</feature>
<evidence type="ECO:0000256" key="4">
    <source>
        <dbReference type="ARBA" id="ARBA00019025"/>
    </source>
</evidence>
<dbReference type="GO" id="GO:0005882">
    <property type="term" value="C:intermediate filament"/>
    <property type="evidence" value="ECO:0007669"/>
    <property type="project" value="UniProtKB-KW"/>
</dbReference>
<dbReference type="OrthoDB" id="9942423at2759"/>
<evidence type="ECO:0000256" key="8">
    <source>
        <dbReference type="ARBA" id="ARBA00022613"/>
    </source>
</evidence>
<dbReference type="GO" id="GO:0005212">
    <property type="term" value="F:structural constituent of eye lens"/>
    <property type="evidence" value="ECO:0007669"/>
    <property type="project" value="UniProtKB-KW"/>
</dbReference>
<gene>
    <name evidence="19" type="primary">BFSP1</name>
</gene>
<dbReference type="FunCoup" id="A0A6P9D7Y1">
    <property type="interactions" value="64"/>
</dbReference>
<keyword evidence="9" id="KW-0677">Repeat</keyword>
<dbReference type="Proteomes" id="UP001652622">
    <property type="component" value="Unplaced"/>
</dbReference>
<dbReference type="PANTHER" id="PTHR14069">
    <property type="entry name" value="FILENSIN"/>
    <property type="match status" value="1"/>
</dbReference>
<evidence type="ECO:0000256" key="15">
    <source>
        <dbReference type="SAM" id="Coils"/>
    </source>
</evidence>
<evidence type="ECO:0000256" key="12">
    <source>
        <dbReference type="ARBA" id="ARBA00023136"/>
    </source>
</evidence>
<dbReference type="GO" id="GO:0070307">
    <property type="term" value="P:lens fiber cell development"/>
    <property type="evidence" value="ECO:0007669"/>
    <property type="project" value="TreeGrafter"/>
</dbReference>
<evidence type="ECO:0000256" key="9">
    <source>
        <dbReference type="ARBA" id="ARBA00022737"/>
    </source>
</evidence>
<evidence type="ECO:0000256" key="2">
    <source>
        <dbReference type="ARBA" id="ARBA00004413"/>
    </source>
</evidence>
<dbReference type="GO" id="GO:0005886">
    <property type="term" value="C:plasma membrane"/>
    <property type="evidence" value="ECO:0007669"/>
    <property type="project" value="UniProtKB-SubCell"/>
</dbReference>
<evidence type="ECO:0000256" key="6">
    <source>
        <dbReference type="ARBA" id="ARBA00022490"/>
    </source>
</evidence>
<evidence type="ECO:0000256" key="1">
    <source>
        <dbReference type="ARBA" id="ARBA00004245"/>
    </source>
</evidence>
<keyword evidence="13" id="KW-0206">Cytoskeleton</keyword>
<keyword evidence="5" id="KW-1003">Cell membrane</keyword>
<dbReference type="Gene3D" id="1.20.5.1160">
    <property type="entry name" value="Vasodilator-stimulated phosphoprotein"/>
    <property type="match status" value="1"/>
</dbReference>
<sequence length="661" mass="76887">MYRSSYLHAVHKEKYEQSDSYEELPESPEFGGLAQAQGLENLQDLSERFANYINRARVLEQRNAIFRKQLETFQRMDELVGLEEAFAAQIDLNHQRVRDLATNRSKLEREKKDAQRMLDEYCNKYKNECEYQKKQKSTLEQLNKEADEALLCNLELQIESQFLQDDVNATKDRYKKNLIEVQTYIGNLEQIVQATPQVFNIMAGTSEEKLITERRIPILQKQLDEYKGIFSQLQAQKLKLQTETAMLDQVIKDTQQSYNDEIHLYNDQIDSLRKGIEDAERTLEKYTNQCRQLSIYKQSLESELERYKRVIENEDSRLNSAIVGTPVTLFPQTYRPAETPSLKGTDITLVMQDIAAAKFRQRSLPKKMFKRKEITPKDLTNGSSLEETFDQPQVGFDQVPMDFKHEGLLTESERGSNGTKEETEPRKAEEDVPDGAQISKAFDKLCNIVKEKVRCYQRQEPRTGFHAKGYVVIAEKGSYDDTCFHSLPIPYKGRVIVSDVEGNISRGMKPIPELPRSPEHYKSELEVHGMQERSRMQKDIKYEYKLIGKEKDDDGSRVWRELGKKQEFPNVQFTGAPEPFSTSCPSEQNEERIYVKKQCKKQDGLHKELTSPNTMSYEKVEMVESIEKFSDDKIQSYEETAMIMETKTEKTSKKKLEDKNH</sequence>
<dbReference type="GO" id="GO:0005938">
    <property type="term" value="C:cell cortex"/>
    <property type="evidence" value="ECO:0007669"/>
    <property type="project" value="UniProtKB-SubCell"/>
</dbReference>
<comment type="subcellular location">
    <subcellularLocation>
        <location evidence="2">Cell membrane</location>
        <topology evidence="2">Peripheral membrane protein</topology>
        <orientation evidence="2">Cytoplasmic side</orientation>
    </subcellularLocation>
    <subcellularLocation>
        <location evidence="3">Cytoplasm</location>
        <location evidence="3">Cell cortex</location>
    </subcellularLocation>
    <subcellularLocation>
        <location evidence="1">Cytoplasm</location>
        <location evidence="1">Cytoskeleton</location>
    </subcellularLocation>
</comment>
<evidence type="ECO:0000256" key="16">
    <source>
        <dbReference type="SAM" id="MobiDB-lite"/>
    </source>
</evidence>
<dbReference type="FunFam" id="1.20.5.1160:FF:000009">
    <property type="entry name" value="filensin isoform X2"/>
    <property type="match status" value="1"/>
</dbReference>
<dbReference type="AlphaFoldDB" id="A0A6P9D7Y1"/>
<keyword evidence="18" id="KW-1185">Reference proteome</keyword>
<feature type="region of interest" description="Disordered" evidence="16">
    <location>
        <begin position="371"/>
        <end position="391"/>
    </location>
</feature>
<dbReference type="RefSeq" id="XP_034288306.1">
    <property type="nucleotide sequence ID" value="XM_034432415.2"/>
</dbReference>
<evidence type="ECO:0000256" key="13">
    <source>
        <dbReference type="ARBA" id="ARBA00023212"/>
    </source>
</evidence>